<dbReference type="Proteomes" id="UP000001473">
    <property type="component" value="Chromosome"/>
</dbReference>
<dbReference type="STRING" id="645127.ckrop_0665"/>
<proteinExistence type="predicted"/>
<protein>
    <submittedName>
        <fullName evidence="1">Uncharacterized protein</fullName>
    </submittedName>
</protein>
<organism evidence="1 2">
    <name type="scientific">Corynebacterium kroppenstedtii (strain DSM 44385 / JCM 11950 / CIP 105744 / CCUG 35717)</name>
    <dbReference type="NCBI Taxonomy" id="645127"/>
    <lineage>
        <taxon>Bacteria</taxon>
        <taxon>Bacillati</taxon>
        <taxon>Actinomycetota</taxon>
        <taxon>Actinomycetes</taxon>
        <taxon>Mycobacteriales</taxon>
        <taxon>Corynebacteriaceae</taxon>
        <taxon>Corynebacterium</taxon>
    </lineage>
</organism>
<evidence type="ECO:0000313" key="2">
    <source>
        <dbReference type="Proteomes" id="UP000001473"/>
    </source>
</evidence>
<dbReference type="EMBL" id="CP001620">
    <property type="protein sequence ID" value="ACR17426.1"/>
    <property type="molecule type" value="Genomic_DNA"/>
</dbReference>
<dbReference type="AlphaFoldDB" id="C4LHX1"/>
<accession>C4LHX1</accession>
<keyword evidence="2" id="KW-1185">Reference proteome</keyword>
<dbReference type="KEGG" id="ckp:ckrop_0665"/>
<name>C4LHX1_CORK4</name>
<gene>
    <name evidence="1" type="ordered locus">ckrop_0665</name>
</gene>
<dbReference type="HOGENOM" id="CLU_177604_0_1_11"/>
<sequence>MRLTTFIAGATAGYVMGTKAGRKRYDQIRRGYEAAINSPVAKSALHAGRKALANALDPEPRMRELRARNIRTRHQDDGTTIYVPDED</sequence>
<evidence type="ECO:0000313" key="1">
    <source>
        <dbReference type="EMBL" id="ACR17426.1"/>
    </source>
</evidence>
<reference evidence="1 2" key="1">
    <citation type="journal article" date="2008" name="J. Biotechnol.">
        <title>Ultrafast pyrosequencing of Corynebacterium kroppenstedtii DSM44385 revealed insights into the physiology of a lipophilic corynebacterium that lacks mycolic acids.</title>
        <authorList>
            <person name="Tauch A."/>
            <person name="Schneider J."/>
            <person name="Szczepanowski R."/>
            <person name="Tilker A."/>
            <person name="Viehoever P."/>
            <person name="Gartemann K.-H."/>
            <person name="Arnold W."/>
            <person name="Blom J."/>
            <person name="Brinkrolf K."/>
            <person name="Brune I."/>
            <person name="Goetker S."/>
            <person name="Weisshaar B."/>
            <person name="Goesmann A."/>
            <person name="Droege M."/>
            <person name="Puehler A."/>
        </authorList>
    </citation>
    <scope>NUCLEOTIDE SEQUENCE [LARGE SCALE GENOMIC DNA]</scope>
    <source>
        <strain evidence="2">DSM 44385 / JCM 11950 / CIP 105744 / CCUG 35717</strain>
    </source>
</reference>
<dbReference type="OrthoDB" id="5125216at2"/>
<dbReference type="eggNOG" id="ENOG5033C8D">
    <property type="taxonomic scope" value="Bacteria"/>
</dbReference>